<evidence type="ECO:0000259" key="2">
    <source>
        <dbReference type="PROSITE" id="PS50011"/>
    </source>
</evidence>
<dbReference type="PANTHER" id="PTHR37542">
    <property type="entry name" value="HELO DOMAIN-CONTAINING PROTEIN-RELATED"/>
    <property type="match status" value="1"/>
</dbReference>
<feature type="domain" description="Protein kinase" evidence="2">
    <location>
        <begin position="246"/>
        <end position="587"/>
    </location>
</feature>
<evidence type="ECO:0000256" key="1">
    <source>
        <dbReference type="SAM" id="MobiDB-lite"/>
    </source>
</evidence>
<dbReference type="InterPro" id="IPR011009">
    <property type="entry name" value="Kinase-like_dom_sf"/>
</dbReference>
<keyword evidence="4" id="KW-1185">Reference proteome</keyword>
<organism evidence="3 4">
    <name type="scientific">Exophiala viscosa</name>
    <dbReference type="NCBI Taxonomy" id="2486360"/>
    <lineage>
        <taxon>Eukaryota</taxon>
        <taxon>Fungi</taxon>
        <taxon>Dikarya</taxon>
        <taxon>Ascomycota</taxon>
        <taxon>Pezizomycotina</taxon>
        <taxon>Eurotiomycetes</taxon>
        <taxon>Chaetothyriomycetidae</taxon>
        <taxon>Chaetothyriales</taxon>
        <taxon>Herpotrichiellaceae</taxon>
        <taxon>Exophiala</taxon>
    </lineage>
</organism>
<evidence type="ECO:0000313" key="3">
    <source>
        <dbReference type="EMBL" id="KAI1619007.1"/>
    </source>
</evidence>
<accession>A0AAN6E848</accession>
<dbReference type="Gene3D" id="1.10.510.10">
    <property type="entry name" value="Transferase(Phosphotransferase) domain 1"/>
    <property type="match status" value="1"/>
</dbReference>
<gene>
    <name evidence="3" type="ORF">EDD36DRAFT_47638</name>
</gene>
<dbReference type="PANTHER" id="PTHR37542:SF3">
    <property type="entry name" value="PRION-INHIBITION AND PROPAGATION HELO DOMAIN-CONTAINING PROTEIN"/>
    <property type="match status" value="1"/>
</dbReference>
<dbReference type="GO" id="GO:0005524">
    <property type="term" value="F:ATP binding"/>
    <property type="evidence" value="ECO:0007669"/>
    <property type="project" value="InterPro"/>
</dbReference>
<dbReference type="Pfam" id="PF24476">
    <property type="entry name" value="DUF7580"/>
    <property type="match status" value="1"/>
</dbReference>
<feature type="region of interest" description="Disordered" evidence="1">
    <location>
        <begin position="268"/>
        <end position="290"/>
    </location>
</feature>
<dbReference type="SUPFAM" id="SSF56112">
    <property type="entry name" value="Protein kinase-like (PK-like)"/>
    <property type="match status" value="1"/>
</dbReference>
<protein>
    <recommendedName>
        <fullName evidence="2">Protein kinase domain-containing protein</fullName>
    </recommendedName>
</protein>
<dbReference type="PROSITE" id="PS50011">
    <property type="entry name" value="PROTEIN_KINASE_DOM"/>
    <property type="match status" value="1"/>
</dbReference>
<dbReference type="EMBL" id="MU404350">
    <property type="protein sequence ID" value="KAI1619007.1"/>
    <property type="molecule type" value="Genomic_DNA"/>
</dbReference>
<comment type="caution">
    <text evidence="3">The sequence shown here is derived from an EMBL/GenBank/DDBJ whole genome shotgun (WGS) entry which is preliminary data.</text>
</comment>
<proteinExistence type="predicted"/>
<dbReference type="InterPro" id="IPR056002">
    <property type="entry name" value="DUF7580"/>
</dbReference>
<sequence>MAEFLSVELMIMIAKDVFLVTRWTYNTIRTASKYDAEIAALREKFHSQLVFIRAFAQIFLSNLPANSELSWLPDLRLKFKDLQNLLDGSRRLALKHDPTYREFNESYTRALEGGTDSLQAQLPAGQDQWLIEDEAAAPTGALASSSNTLVLPTASNTKHQPSGQKKEVFKLGNWKASYKAKLTAFKFAAFEKPKLEAMLKQMQQITGDMKQGVPYMMIDQPVLSKHGTQERWWQMLDEAGKSPEFRRDAEATGALNYAGIQRIKELGEDDTTPEEHQQQLRSLPFSKDTPRQLSDVTLEPEYCTRLSAGKRKDHDGASQDVLIEYKGWSGGDRDFSAQRRKDIESLVHVLAFARPPFYPNLLSLRGYVVQEEDKRIAFVFDFPPDSLYQQPQSLNSIIESEPPMKDASSLKNRSKIALELAKSLAALHAAGWVHQSVCSESVVIFTDSESKVAYDKPYLVNFEFSRTAGGWTNHASAAATHLRRYQHPERSPDDPAKYERKHDMFSLGVVLLEIGLWKTAETMCQLMGVAVGNQILAKDAYLDLAGDELGQAMGDDYRDAVVSLLSASEGNIDKITNVIKACPKFDP</sequence>
<dbReference type="Proteomes" id="UP001203852">
    <property type="component" value="Unassembled WGS sequence"/>
</dbReference>
<name>A0AAN6E848_9EURO</name>
<reference evidence="3" key="1">
    <citation type="journal article" date="2022" name="bioRxiv">
        <title>Deciphering the potential niche of two novel black yeast fungi from a biological soil crust based on their genomes, phenotypes, and melanin regulation.</title>
        <authorList>
            <consortium name="DOE Joint Genome Institute"/>
            <person name="Carr E.C."/>
            <person name="Barton Q."/>
            <person name="Grambo S."/>
            <person name="Sullivan M."/>
            <person name="Renfro C.M."/>
            <person name="Kuo A."/>
            <person name="Pangilinan J."/>
            <person name="Lipzen A."/>
            <person name="Keymanesh K."/>
            <person name="Savage E."/>
            <person name="Barry K."/>
            <person name="Grigoriev I.V."/>
            <person name="Riekhof W.R."/>
            <person name="Harris S.S."/>
        </authorList>
    </citation>
    <scope>NUCLEOTIDE SEQUENCE</scope>
    <source>
        <strain evidence="3">JF 03-4F</strain>
    </source>
</reference>
<evidence type="ECO:0000313" key="4">
    <source>
        <dbReference type="Proteomes" id="UP001203852"/>
    </source>
</evidence>
<dbReference type="AlphaFoldDB" id="A0AAN6E848"/>
<dbReference type="InterPro" id="IPR000719">
    <property type="entry name" value="Prot_kinase_dom"/>
</dbReference>
<dbReference type="GO" id="GO:0004672">
    <property type="term" value="F:protein kinase activity"/>
    <property type="evidence" value="ECO:0007669"/>
    <property type="project" value="InterPro"/>
</dbReference>